<comment type="caution">
    <text evidence="13">The sequence shown here is derived from an EMBL/GenBank/DDBJ whole genome shotgun (WGS) entry which is preliminary data.</text>
</comment>
<evidence type="ECO:0000259" key="12">
    <source>
        <dbReference type="PROSITE" id="PS51178"/>
    </source>
</evidence>
<dbReference type="PROSITE" id="PS50011">
    <property type="entry name" value="PROTEIN_KINASE_DOM"/>
    <property type="match status" value="1"/>
</dbReference>
<dbReference type="RefSeq" id="WP_171198246.1">
    <property type="nucleotide sequence ID" value="NZ_JABEND010000001.1"/>
</dbReference>
<evidence type="ECO:0000256" key="8">
    <source>
        <dbReference type="ARBA" id="ARBA00048679"/>
    </source>
</evidence>
<evidence type="ECO:0000259" key="11">
    <source>
        <dbReference type="PROSITE" id="PS50011"/>
    </source>
</evidence>
<keyword evidence="10" id="KW-0812">Transmembrane</keyword>
<evidence type="ECO:0000256" key="1">
    <source>
        <dbReference type="ARBA" id="ARBA00012513"/>
    </source>
</evidence>
<evidence type="ECO:0000256" key="3">
    <source>
        <dbReference type="ARBA" id="ARBA00022679"/>
    </source>
</evidence>
<feature type="domain" description="Protein kinase" evidence="11">
    <location>
        <begin position="17"/>
        <end position="277"/>
    </location>
</feature>
<dbReference type="PANTHER" id="PTHR43289">
    <property type="entry name" value="MITOGEN-ACTIVATED PROTEIN KINASE KINASE KINASE 20-RELATED"/>
    <property type="match status" value="1"/>
</dbReference>
<evidence type="ECO:0000256" key="5">
    <source>
        <dbReference type="ARBA" id="ARBA00022777"/>
    </source>
</evidence>
<dbReference type="Pfam" id="PF03793">
    <property type="entry name" value="PASTA"/>
    <property type="match status" value="4"/>
</dbReference>
<evidence type="ECO:0000256" key="10">
    <source>
        <dbReference type="SAM" id="Phobius"/>
    </source>
</evidence>
<dbReference type="SMART" id="SM00740">
    <property type="entry name" value="PASTA"/>
    <property type="match status" value="3"/>
</dbReference>
<keyword evidence="3" id="KW-0808">Transferase</keyword>
<feature type="compositionally biased region" description="Pro residues" evidence="9">
    <location>
        <begin position="287"/>
        <end position="296"/>
    </location>
</feature>
<organism evidence="13 14">
    <name type="scientific">Nakamurella aerolata</name>
    <dbReference type="NCBI Taxonomy" id="1656892"/>
    <lineage>
        <taxon>Bacteria</taxon>
        <taxon>Bacillati</taxon>
        <taxon>Actinomycetota</taxon>
        <taxon>Actinomycetes</taxon>
        <taxon>Nakamurellales</taxon>
        <taxon>Nakamurellaceae</taxon>
        <taxon>Nakamurella</taxon>
    </lineage>
</organism>
<dbReference type="EC" id="2.7.11.1" evidence="1"/>
<feature type="region of interest" description="Disordered" evidence="9">
    <location>
        <begin position="287"/>
        <end position="337"/>
    </location>
</feature>
<dbReference type="Pfam" id="PF00069">
    <property type="entry name" value="Pkinase"/>
    <property type="match status" value="1"/>
</dbReference>
<name>A0A849ACP8_9ACTN</name>
<evidence type="ECO:0000256" key="6">
    <source>
        <dbReference type="ARBA" id="ARBA00022840"/>
    </source>
</evidence>
<feature type="domain" description="PASTA" evidence="12">
    <location>
        <begin position="529"/>
        <end position="594"/>
    </location>
</feature>
<evidence type="ECO:0000313" key="13">
    <source>
        <dbReference type="EMBL" id="NNG34642.1"/>
    </source>
</evidence>
<protein>
    <recommendedName>
        <fullName evidence="1">non-specific serine/threonine protein kinase</fullName>
        <ecNumber evidence="1">2.7.11.1</ecNumber>
    </recommendedName>
</protein>
<dbReference type="AlphaFoldDB" id="A0A849ACP8"/>
<reference evidence="13 14" key="1">
    <citation type="submission" date="2020-05" db="EMBL/GenBank/DDBJ databases">
        <title>Nakamurella sp. DB0629 isolated from air conditioner.</title>
        <authorList>
            <person name="Kim D.H."/>
            <person name="Kim D.-U."/>
        </authorList>
    </citation>
    <scope>NUCLEOTIDE SEQUENCE [LARGE SCALE GENOMIC DNA]</scope>
    <source>
        <strain evidence="13 14">DB0629</strain>
    </source>
</reference>
<dbReference type="Gene3D" id="3.30.10.20">
    <property type="match status" value="4"/>
</dbReference>
<dbReference type="Proteomes" id="UP000562984">
    <property type="component" value="Unassembled WGS sequence"/>
</dbReference>
<dbReference type="InterPro" id="IPR000719">
    <property type="entry name" value="Prot_kinase_dom"/>
</dbReference>
<feature type="transmembrane region" description="Helical" evidence="10">
    <location>
        <begin position="372"/>
        <end position="392"/>
    </location>
</feature>
<dbReference type="GO" id="GO:0045717">
    <property type="term" value="P:negative regulation of fatty acid biosynthetic process"/>
    <property type="evidence" value="ECO:0007669"/>
    <property type="project" value="UniProtKB-ARBA"/>
</dbReference>
<dbReference type="NCBIfam" id="NF033483">
    <property type="entry name" value="PknB_PASTA_kin"/>
    <property type="match status" value="1"/>
</dbReference>
<evidence type="ECO:0000256" key="7">
    <source>
        <dbReference type="ARBA" id="ARBA00047899"/>
    </source>
</evidence>
<sequence>MTTTRGGLTGSMLDGRYRIGSVIARGGMSTVYRALDTRLDRAVAVKVMATQYASDPAFLTRFSREAKLAAGLSHPGIVAVYDHGRDGDHVFLVMELVDGGTLRELIHQRGPLPVPVATAVLGQLLDALGAAHASGLVHRDVKPENVLISARGRIKVADFGLVRAVTSNSMATGDVILGTVAYLSPEQVETGASDTRSDVYSAGIVAWEMLAGRPPFIGENAMSVAYQHVHSEVPYIGDEVPGIAAPLEDLLADATQRRPEHRPRDAPAFANRLGVVIRQLRIPPVAVPVPTKPEPQPAGRVAGASAPVDRRQGGAGATAVAAPAGQRGDESWRGDNGTRVQVADRPMTAVAPRYQRPDKLVSARRRNWTRRIVVIVVLMLLAAAAALGGWWLGDGRWSYAPTLAGMSQADAVLAAQQAGLEPKVATVNSANVAAGQVTAIEPEPGTKLPRGAEVTITVSLGAQRIAVPAVAGKAVEDSRNALLANGFAVGDRVYRFDRAQPDGTVLGTEPTAGSQALKGSTVRLVVNRSLRLPDVRGKSVPAAREALQQAGFRVRIGEPRFADSVPPPDVADTSPAAGTRLDPAAADVTLHPSNAVLVPDVSHGDLTAAKNALTALGLNYRVRGLFTWGSKGVSSQYPAAGSLVEPGGTVGLSTW</sequence>
<dbReference type="PROSITE" id="PS51178">
    <property type="entry name" value="PASTA"/>
    <property type="match status" value="3"/>
</dbReference>
<dbReference type="GO" id="GO:0005524">
    <property type="term" value="F:ATP binding"/>
    <property type="evidence" value="ECO:0007669"/>
    <property type="project" value="UniProtKB-KW"/>
</dbReference>
<feature type="domain" description="PASTA" evidence="12">
    <location>
        <begin position="461"/>
        <end position="528"/>
    </location>
</feature>
<keyword evidence="2" id="KW-0723">Serine/threonine-protein kinase</keyword>
<accession>A0A849ACP8</accession>
<feature type="compositionally biased region" description="Low complexity" evidence="9">
    <location>
        <begin position="317"/>
        <end position="326"/>
    </location>
</feature>
<comment type="catalytic activity">
    <reaction evidence="7">
        <text>L-threonyl-[protein] + ATP = O-phospho-L-threonyl-[protein] + ADP + H(+)</text>
        <dbReference type="Rhea" id="RHEA:46608"/>
        <dbReference type="Rhea" id="RHEA-COMP:11060"/>
        <dbReference type="Rhea" id="RHEA-COMP:11605"/>
        <dbReference type="ChEBI" id="CHEBI:15378"/>
        <dbReference type="ChEBI" id="CHEBI:30013"/>
        <dbReference type="ChEBI" id="CHEBI:30616"/>
        <dbReference type="ChEBI" id="CHEBI:61977"/>
        <dbReference type="ChEBI" id="CHEBI:456216"/>
        <dbReference type="EC" id="2.7.11.1"/>
    </reaction>
</comment>
<comment type="catalytic activity">
    <reaction evidence="8">
        <text>L-seryl-[protein] + ATP = O-phospho-L-seryl-[protein] + ADP + H(+)</text>
        <dbReference type="Rhea" id="RHEA:17989"/>
        <dbReference type="Rhea" id="RHEA-COMP:9863"/>
        <dbReference type="Rhea" id="RHEA-COMP:11604"/>
        <dbReference type="ChEBI" id="CHEBI:15378"/>
        <dbReference type="ChEBI" id="CHEBI:29999"/>
        <dbReference type="ChEBI" id="CHEBI:30616"/>
        <dbReference type="ChEBI" id="CHEBI:83421"/>
        <dbReference type="ChEBI" id="CHEBI:456216"/>
        <dbReference type="EC" id="2.7.11.1"/>
    </reaction>
</comment>
<dbReference type="EMBL" id="JABEND010000001">
    <property type="protein sequence ID" value="NNG34642.1"/>
    <property type="molecule type" value="Genomic_DNA"/>
</dbReference>
<dbReference type="GO" id="GO:0004674">
    <property type="term" value="F:protein serine/threonine kinase activity"/>
    <property type="evidence" value="ECO:0007669"/>
    <property type="project" value="UniProtKB-KW"/>
</dbReference>
<keyword evidence="10" id="KW-1133">Transmembrane helix</keyword>
<dbReference type="PANTHER" id="PTHR43289:SF34">
    <property type="entry name" value="SERINE_THREONINE-PROTEIN KINASE YBDM-RELATED"/>
    <property type="match status" value="1"/>
</dbReference>
<feature type="domain" description="PASTA" evidence="12">
    <location>
        <begin position="394"/>
        <end position="460"/>
    </location>
</feature>
<dbReference type="SMART" id="SM00220">
    <property type="entry name" value="S_TKc"/>
    <property type="match status" value="1"/>
</dbReference>
<keyword evidence="5 13" id="KW-0418">Kinase</keyword>
<dbReference type="CDD" id="cd14014">
    <property type="entry name" value="STKc_PknB_like"/>
    <property type="match status" value="1"/>
</dbReference>
<evidence type="ECO:0000313" key="14">
    <source>
        <dbReference type="Proteomes" id="UP000562984"/>
    </source>
</evidence>
<dbReference type="InterPro" id="IPR008271">
    <property type="entry name" value="Ser/Thr_kinase_AS"/>
</dbReference>
<keyword evidence="4" id="KW-0547">Nucleotide-binding</keyword>
<evidence type="ECO:0000256" key="9">
    <source>
        <dbReference type="SAM" id="MobiDB-lite"/>
    </source>
</evidence>
<keyword evidence="6" id="KW-0067">ATP-binding</keyword>
<dbReference type="InterPro" id="IPR011009">
    <property type="entry name" value="Kinase-like_dom_sf"/>
</dbReference>
<evidence type="ECO:0000256" key="4">
    <source>
        <dbReference type="ARBA" id="ARBA00022741"/>
    </source>
</evidence>
<proteinExistence type="predicted"/>
<dbReference type="SUPFAM" id="SSF56112">
    <property type="entry name" value="Protein kinase-like (PK-like)"/>
    <property type="match status" value="1"/>
</dbReference>
<keyword evidence="14" id="KW-1185">Reference proteome</keyword>
<evidence type="ECO:0000256" key="2">
    <source>
        <dbReference type="ARBA" id="ARBA00022527"/>
    </source>
</evidence>
<gene>
    <name evidence="13" type="primary">pknB</name>
    <name evidence="13" type="ORF">HKD39_02675</name>
</gene>
<dbReference type="FunFam" id="1.10.510.10:FF:000021">
    <property type="entry name" value="Serine/threonine protein kinase"/>
    <property type="match status" value="1"/>
</dbReference>
<keyword evidence="10" id="KW-0472">Membrane</keyword>
<dbReference type="CDD" id="cd06577">
    <property type="entry name" value="PASTA_pknB"/>
    <property type="match status" value="3"/>
</dbReference>
<dbReference type="InterPro" id="IPR005543">
    <property type="entry name" value="PASTA_dom"/>
</dbReference>
<dbReference type="Gene3D" id="1.10.510.10">
    <property type="entry name" value="Transferase(Phosphotransferase) domain 1"/>
    <property type="match status" value="1"/>
</dbReference>
<dbReference type="PROSITE" id="PS00108">
    <property type="entry name" value="PROTEIN_KINASE_ST"/>
    <property type="match status" value="1"/>
</dbReference>
<dbReference type="Gene3D" id="3.30.200.20">
    <property type="entry name" value="Phosphorylase Kinase, domain 1"/>
    <property type="match status" value="1"/>
</dbReference>
<dbReference type="FunFam" id="3.30.200.20:FF:000035">
    <property type="entry name" value="Serine/threonine protein kinase Stk1"/>
    <property type="match status" value="1"/>
</dbReference>